<keyword evidence="2" id="KW-0863">Zinc-finger</keyword>
<proteinExistence type="predicted"/>
<dbReference type="Gene3D" id="3.30.40.10">
    <property type="entry name" value="Zinc/RING finger domain, C3HC4 (zinc finger)"/>
    <property type="match status" value="1"/>
</dbReference>
<feature type="domain" description="RING-CH-type" evidence="5">
    <location>
        <begin position="18"/>
        <end position="80"/>
    </location>
</feature>
<comment type="caution">
    <text evidence="6">The sequence shown here is derived from an EMBL/GenBank/DDBJ whole genome shotgun (WGS) entry which is preliminary data.</text>
</comment>
<keyword evidence="7" id="KW-1185">Reference proteome</keyword>
<dbReference type="Proteomes" id="UP000075714">
    <property type="component" value="Unassembled WGS sequence"/>
</dbReference>
<sequence length="797" mass="80686">MLEEEGIIQADNPRQAPADMETDDMCWICLDDTKDKDPLINPCKCPRKVHPRCLARWQLQQAGRLEETNCRFCQCNLADWKTSLTPENLKPEVQRVQPIMVVYFEGQIHRIPVKQGPDGLKEFTLRIRELFRLPEDVDISLTFGCKEPLSGQHLKLEGIGAFDAAVHCASVAAAERQQKLKSGGGAASVGGAAPAGGECAAAGTAAADGDVGGGDAGGLSRTHTAPPQPHAHHVHHRYLHQHAYPPQHGGEGGGAFGMAPDAAVSAPASAQGSDGGADSGTPSSLLQPAASAPTLAHYTSSTSDSSSSRGQQQQQHPQRGASGPAAVASPSPERSFPGCGSLSDEPASTAHSARTSSGGGATADSAPLHASGQAVHGSSRRAGAMGSGYYAAANGGVGGSPFESAAYGGLAGFGASEGAGHYGMGPLRSQVTVPAAVGMRGTAGASSEPPLAATISEPTAGRLAPPTPGNANGISYASLSNLQHSQSHQQLYGPGMPYAMPYVPPQSSALPPLSPRGGAGGVRGAVLRQPSPPQVQTPADGSRRPSQPDGEGPHAPRDHYTPERLGRPACKHQQQHNQYCQPSPGPAPQQPAPAGGSGPTTPVRPIPRRPAGTPTSPPPGPLTLGLCTAAAAASGRHHPYSPEDDAARAAAAAALWPVRAGMSAATPSTAETGGAAANRRPRPVLATSPRSEYGSAMPSPAADAHTVLGGNTFSNRIKSSLRVVKRAVRSLGLGSRGSGSVGGASCASPRLGAEAETESEAGAEAEVGTAGGRGSADCGAVSHVHSGASAMTAVTGY</sequence>
<evidence type="ECO:0000256" key="4">
    <source>
        <dbReference type="SAM" id="MobiDB-lite"/>
    </source>
</evidence>
<evidence type="ECO:0000256" key="1">
    <source>
        <dbReference type="ARBA" id="ARBA00022723"/>
    </source>
</evidence>
<feature type="compositionally biased region" description="Low complexity" evidence="4">
    <location>
        <begin position="257"/>
        <end position="272"/>
    </location>
</feature>
<keyword evidence="3" id="KW-0862">Zinc</keyword>
<feature type="region of interest" description="Disordered" evidence="4">
    <location>
        <begin position="507"/>
        <end position="625"/>
    </location>
</feature>
<evidence type="ECO:0000313" key="7">
    <source>
        <dbReference type="Proteomes" id="UP000075714"/>
    </source>
</evidence>
<dbReference type="PROSITE" id="PS51292">
    <property type="entry name" value="ZF_RING_CH"/>
    <property type="match status" value="1"/>
</dbReference>
<feature type="compositionally biased region" description="Low complexity" evidence="4">
    <location>
        <begin position="599"/>
        <end position="614"/>
    </location>
</feature>
<feature type="region of interest" description="Disordered" evidence="4">
    <location>
        <begin position="665"/>
        <end position="700"/>
    </location>
</feature>
<dbReference type="CDD" id="cd16495">
    <property type="entry name" value="RING_CH-C4HC3_MARCH"/>
    <property type="match status" value="1"/>
</dbReference>
<evidence type="ECO:0000256" key="3">
    <source>
        <dbReference type="ARBA" id="ARBA00022833"/>
    </source>
</evidence>
<dbReference type="InterPro" id="IPR013083">
    <property type="entry name" value="Znf_RING/FYVE/PHD"/>
</dbReference>
<gene>
    <name evidence="6" type="ORF">GPECTOR_14g253</name>
</gene>
<evidence type="ECO:0000259" key="5">
    <source>
        <dbReference type="PROSITE" id="PS51292"/>
    </source>
</evidence>
<dbReference type="SMART" id="SM00744">
    <property type="entry name" value="RINGv"/>
    <property type="match status" value="1"/>
</dbReference>
<feature type="region of interest" description="Disordered" evidence="4">
    <location>
        <begin position="732"/>
        <end position="776"/>
    </location>
</feature>
<evidence type="ECO:0000313" key="6">
    <source>
        <dbReference type="EMBL" id="KXZ51012.1"/>
    </source>
</evidence>
<feature type="compositionally biased region" description="Low complexity" evidence="4">
    <location>
        <begin position="300"/>
        <end position="332"/>
    </location>
</feature>
<feature type="compositionally biased region" description="Basic and acidic residues" evidence="4">
    <location>
        <begin position="551"/>
        <end position="566"/>
    </location>
</feature>
<organism evidence="6 7">
    <name type="scientific">Gonium pectorale</name>
    <name type="common">Green alga</name>
    <dbReference type="NCBI Taxonomy" id="33097"/>
    <lineage>
        <taxon>Eukaryota</taxon>
        <taxon>Viridiplantae</taxon>
        <taxon>Chlorophyta</taxon>
        <taxon>core chlorophytes</taxon>
        <taxon>Chlorophyceae</taxon>
        <taxon>CS clade</taxon>
        <taxon>Chlamydomonadales</taxon>
        <taxon>Volvocaceae</taxon>
        <taxon>Gonium</taxon>
    </lineage>
</organism>
<dbReference type="AlphaFoldDB" id="A0A150GMQ5"/>
<dbReference type="Pfam" id="PF12906">
    <property type="entry name" value="RINGv"/>
    <property type="match status" value="1"/>
</dbReference>
<feature type="compositionally biased region" description="Basic residues" evidence="4">
    <location>
        <begin position="230"/>
        <end position="240"/>
    </location>
</feature>
<accession>A0A150GMQ5</accession>
<dbReference type="EMBL" id="LSYV01000015">
    <property type="protein sequence ID" value="KXZ51012.1"/>
    <property type="molecule type" value="Genomic_DNA"/>
</dbReference>
<evidence type="ECO:0000256" key="2">
    <source>
        <dbReference type="ARBA" id="ARBA00022771"/>
    </source>
</evidence>
<feature type="region of interest" description="Disordered" evidence="4">
    <location>
        <begin position="212"/>
        <end position="382"/>
    </location>
</feature>
<protein>
    <recommendedName>
        <fullName evidence="5">RING-CH-type domain-containing protein</fullName>
    </recommendedName>
</protein>
<keyword evidence="1" id="KW-0479">Metal-binding</keyword>
<dbReference type="OrthoDB" id="549480at2759"/>
<name>A0A150GMQ5_GONPE</name>
<dbReference type="InterPro" id="IPR011016">
    <property type="entry name" value="Znf_RING-CH"/>
</dbReference>
<dbReference type="SUPFAM" id="SSF57850">
    <property type="entry name" value="RING/U-box"/>
    <property type="match status" value="1"/>
</dbReference>
<reference evidence="7" key="1">
    <citation type="journal article" date="2016" name="Nat. Commun.">
        <title>The Gonium pectorale genome demonstrates co-option of cell cycle regulation during the evolution of multicellularity.</title>
        <authorList>
            <person name="Hanschen E.R."/>
            <person name="Marriage T.N."/>
            <person name="Ferris P.J."/>
            <person name="Hamaji T."/>
            <person name="Toyoda A."/>
            <person name="Fujiyama A."/>
            <person name="Neme R."/>
            <person name="Noguchi H."/>
            <person name="Minakuchi Y."/>
            <person name="Suzuki M."/>
            <person name="Kawai-Toyooka H."/>
            <person name="Smith D.R."/>
            <person name="Sparks H."/>
            <person name="Anderson J."/>
            <person name="Bakaric R."/>
            <person name="Luria V."/>
            <person name="Karger A."/>
            <person name="Kirschner M.W."/>
            <person name="Durand P.M."/>
            <person name="Michod R.E."/>
            <person name="Nozaki H."/>
            <person name="Olson B.J."/>
        </authorList>
    </citation>
    <scope>NUCLEOTIDE SEQUENCE [LARGE SCALE GENOMIC DNA]</scope>
    <source>
        <strain evidence="7">NIES-2863</strain>
    </source>
</reference>
<dbReference type="GO" id="GO:0008270">
    <property type="term" value="F:zinc ion binding"/>
    <property type="evidence" value="ECO:0007669"/>
    <property type="project" value="UniProtKB-KW"/>
</dbReference>